<dbReference type="Gene3D" id="3.30.559.10">
    <property type="entry name" value="Chloramphenicol acetyltransferase-like domain"/>
    <property type="match status" value="1"/>
</dbReference>
<dbReference type="OrthoDB" id="3243414at2"/>
<protein>
    <recommendedName>
        <fullName evidence="10">Carrier domain-containing protein</fullName>
    </recommendedName>
</protein>
<dbReference type="InterPro" id="IPR000873">
    <property type="entry name" value="AMP-dep_synth/lig_dom"/>
</dbReference>
<dbReference type="Gene3D" id="3.30.559.30">
    <property type="entry name" value="Nonribosomal peptide synthetase, condensation domain"/>
    <property type="match status" value="1"/>
</dbReference>
<dbReference type="SUPFAM" id="SSF56801">
    <property type="entry name" value="Acetyl-CoA synthetase-like"/>
    <property type="match status" value="1"/>
</dbReference>
<dbReference type="InterPro" id="IPR009081">
    <property type="entry name" value="PP-bd_ACP"/>
</dbReference>
<feature type="domain" description="AMP-dependent synthetase/ligase" evidence="4">
    <location>
        <begin position="20"/>
        <end position="327"/>
    </location>
</feature>
<dbReference type="GO" id="GO:0044550">
    <property type="term" value="P:secondary metabolite biosynthetic process"/>
    <property type="evidence" value="ECO:0007669"/>
    <property type="project" value="TreeGrafter"/>
</dbReference>
<evidence type="ECO:0000259" key="6">
    <source>
        <dbReference type="Pfam" id="PF00668"/>
    </source>
</evidence>
<reference evidence="8 9" key="1">
    <citation type="submission" date="2018-05" db="EMBL/GenBank/DDBJ databases">
        <title>Evolution of GPA BGCs.</title>
        <authorList>
            <person name="Waglechner N."/>
            <person name="Wright G.D."/>
        </authorList>
    </citation>
    <scope>NUCLEOTIDE SEQUENCE [LARGE SCALE GENOMIC DNA]</scope>
    <source>
        <strain evidence="8 9">DSM 5908</strain>
    </source>
</reference>
<dbReference type="GO" id="GO:0008610">
    <property type="term" value="P:lipid biosynthetic process"/>
    <property type="evidence" value="ECO:0007669"/>
    <property type="project" value="UniProtKB-ARBA"/>
</dbReference>
<feature type="domain" description="Condensation" evidence="6">
    <location>
        <begin position="565"/>
        <end position="743"/>
    </location>
</feature>
<dbReference type="SUPFAM" id="SSF52777">
    <property type="entry name" value="CoA-dependent acyltransferases"/>
    <property type="match status" value="2"/>
</dbReference>
<evidence type="ECO:0000259" key="5">
    <source>
        <dbReference type="Pfam" id="PF00550"/>
    </source>
</evidence>
<dbReference type="SUPFAM" id="SSF47336">
    <property type="entry name" value="ACP-like"/>
    <property type="match status" value="1"/>
</dbReference>
<dbReference type="Gene3D" id="1.10.1200.10">
    <property type="entry name" value="ACP-like"/>
    <property type="match status" value="1"/>
</dbReference>
<dbReference type="GO" id="GO:0031177">
    <property type="term" value="F:phosphopantetheine binding"/>
    <property type="evidence" value="ECO:0007669"/>
    <property type="project" value="TreeGrafter"/>
</dbReference>
<evidence type="ECO:0000256" key="1">
    <source>
        <dbReference type="ARBA" id="ARBA00001957"/>
    </source>
</evidence>
<accession>A0A428WP81</accession>
<dbReference type="InterPro" id="IPR042099">
    <property type="entry name" value="ANL_N_sf"/>
</dbReference>
<evidence type="ECO:0000259" key="7">
    <source>
        <dbReference type="Pfam" id="PF13193"/>
    </source>
</evidence>
<feature type="domain" description="Carrier" evidence="5">
    <location>
        <begin position="485"/>
        <end position="541"/>
    </location>
</feature>
<dbReference type="Pfam" id="PF00668">
    <property type="entry name" value="Condensation"/>
    <property type="match status" value="1"/>
</dbReference>
<keyword evidence="2" id="KW-0596">Phosphopantetheine</keyword>
<feature type="domain" description="AMP-binding enzyme C-terminal" evidence="7">
    <location>
        <begin position="383"/>
        <end position="451"/>
    </location>
</feature>
<organism evidence="8 9">
    <name type="scientific">Amycolatopsis balhimycina DSM 5908</name>
    <dbReference type="NCBI Taxonomy" id="1081091"/>
    <lineage>
        <taxon>Bacteria</taxon>
        <taxon>Bacillati</taxon>
        <taxon>Actinomycetota</taxon>
        <taxon>Actinomycetes</taxon>
        <taxon>Pseudonocardiales</taxon>
        <taxon>Pseudonocardiaceae</taxon>
        <taxon>Amycolatopsis</taxon>
    </lineage>
</organism>
<gene>
    <name evidence="8" type="ORF">DMA12_15150</name>
</gene>
<evidence type="ECO:0000256" key="3">
    <source>
        <dbReference type="ARBA" id="ARBA00022553"/>
    </source>
</evidence>
<dbReference type="GO" id="GO:0003824">
    <property type="term" value="F:catalytic activity"/>
    <property type="evidence" value="ECO:0007669"/>
    <property type="project" value="InterPro"/>
</dbReference>
<proteinExistence type="predicted"/>
<dbReference type="Pfam" id="PF00501">
    <property type="entry name" value="AMP-binding"/>
    <property type="match status" value="1"/>
</dbReference>
<dbReference type="Gene3D" id="3.40.50.12780">
    <property type="entry name" value="N-terminal domain of ligase-like"/>
    <property type="match status" value="1"/>
</dbReference>
<dbReference type="PANTHER" id="PTHR45527">
    <property type="entry name" value="NONRIBOSOMAL PEPTIDE SYNTHETASE"/>
    <property type="match status" value="1"/>
</dbReference>
<evidence type="ECO:0000259" key="4">
    <source>
        <dbReference type="Pfam" id="PF00501"/>
    </source>
</evidence>
<dbReference type="InterPro" id="IPR045851">
    <property type="entry name" value="AMP-bd_C_sf"/>
</dbReference>
<dbReference type="InterPro" id="IPR025110">
    <property type="entry name" value="AMP-bd_C"/>
</dbReference>
<dbReference type="Pfam" id="PF13193">
    <property type="entry name" value="AMP-binding_C"/>
    <property type="match status" value="1"/>
</dbReference>
<dbReference type="Pfam" id="PF00550">
    <property type="entry name" value="PP-binding"/>
    <property type="match status" value="1"/>
</dbReference>
<dbReference type="PROSITE" id="PS00012">
    <property type="entry name" value="PHOSPHOPANTETHEINE"/>
    <property type="match status" value="1"/>
</dbReference>
<dbReference type="Proteomes" id="UP000286716">
    <property type="component" value="Unassembled WGS sequence"/>
</dbReference>
<dbReference type="InterPro" id="IPR023213">
    <property type="entry name" value="CAT-like_dom_sf"/>
</dbReference>
<dbReference type="InterPro" id="IPR001242">
    <property type="entry name" value="Condensation_dom"/>
</dbReference>
<comment type="cofactor">
    <cofactor evidence="1">
        <name>pantetheine 4'-phosphate</name>
        <dbReference type="ChEBI" id="CHEBI:47942"/>
    </cofactor>
</comment>
<name>A0A428WP81_AMYBA</name>
<evidence type="ECO:0008006" key="10">
    <source>
        <dbReference type="Google" id="ProtNLM"/>
    </source>
</evidence>
<dbReference type="Gene3D" id="3.30.300.30">
    <property type="match status" value="1"/>
</dbReference>
<evidence type="ECO:0000313" key="8">
    <source>
        <dbReference type="EMBL" id="RSM44877.1"/>
    </source>
</evidence>
<dbReference type="EMBL" id="QHHU01000018">
    <property type="protein sequence ID" value="RSM44877.1"/>
    <property type="molecule type" value="Genomic_DNA"/>
</dbReference>
<dbReference type="GO" id="GO:0043041">
    <property type="term" value="P:amino acid activation for nonribosomal peptide biosynthetic process"/>
    <property type="evidence" value="ECO:0007669"/>
    <property type="project" value="TreeGrafter"/>
</dbReference>
<keyword evidence="3" id="KW-0597">Phosphoprotein</keyword>
<dbReference type="AlphaFoldDB" id="A0A428WP81"/>
<dbReference type="PANTHER" id="PTHR45527:SF1">
    <property type="entry name" value="FATTY ACID SYNTHASE"/>
    <property type="match status" value="1"/>
</dbReference>
<comment type="caution">
    <text evidence="8">The sequence shown here is derived from an EMBL/GenBank/DDBJ whole genome shotgun (WGS) entry which is preliminary data.</text>
</comment>
<evidence type="ECO:0000256" key="2">
    <source>
        <dbReference type="ARBA" id="ARBA00022450"/>
    </source>
</evidence>
<evidence type="ECO:0000313" key="9">
    <source>
        <dbReference type="Proteomes" id="UP000286716"/>
    </source>
</evidence>
<dbReference type="RefSeq" id="WP_084641360.1">
    <property type="nucleotide sequence ID" value="NZ_QHHU01000018.1"/>
</dbReference>
<dbReference type="GO" id="GO:0005737">
    <property type="term" value="C:cytoplasm"/>
    <property type="evidence" value="ECO:0007669"/>
    <property type="project" value="TreeGrafter"/>
</dbReference>
<sequence>MLTGPSIGYPLGGRVDALIARWARDTPEATALTWRGRRIGYLELCRTAEAERRSLAAQGVGRGDVVAVRLPRGPHLVAVLLGVLATGAAYAGSAMDWPQSRFDDIVARCGAKLVIDEHTSPAIPADRPLRGVTGGPADPCCVFSTSGSSGRARAVLTPHSGTTRIALDPLLGMDSGTHLLQISPLGWDAHSLELWGPLINGGTSALYDGDHPGAQELRRVIAGGVDTVWLTTSLFNALVEADVRCLDGLRCVLTGGEKISPPHVALLRAAAPELRIINGYGPVESTIFATAYEIPETVGEGEIPIGVPIANTRVFLENDEIVLAGDGLGTGYLGEPEVTAERFRAEGYHTGDLGRVDERGLLHFTGRTDRQLKIRGARIVPEEVEAAMNEVPGVHRSVLLAAPNGTETLACYVGAADPAVIRARLAGRFPAAFVPRIVHRVDAMPTTANGKTDTGALLALAVPARASVSAGPATAPAGTEAPVATVVRIAAHLLGTRVGEDTDLIDAGADSITVIRLAGRLRLRADTVLAHRTPAAIAAAIPGEPGGPRSAEPDPTRWVAGLPITQYRMWWAEEHRPGAAELIHPLLFEITGPLDTAACLRAVRAVAVRHEALHSVLRRHSHRFVEAVPTDRPPECANGEFTEDAVNSFCAKPFDLAAGPPLRAAIFRRGENDHLLAVAIHRVAIDGASESVFCRDLSTAYTGAELRPAPGFRAVAREEVTTAPAPDPFWHEHLRGVPDLPLDPAAEGANPVTDHPLALIPASTAEWLAAWVQALRAETGAADFALRMPLFGRTLPAADDVIGCFATSAFLRFPGEAATFDDCVEHATTLLARLLTNQHVPIEQLAAQRAPNGRAPVCQAVFSLQNTEPASLTLPGATARRIRLPSPCSAMEVALEIHPGENRALLWHRPDALPAERAVRLADRWREILRSRRGAAV</sequence>
<dbReference type="InterPro" id="IPR036736">
    <property type="entry name" value="ACP-like_sf"/>
</dbReference>
<keyword evidence="9" id="KW-1185">Reference proteome</keyword>
<dbReference type="InterPro" id="IPR006162">
    <property type="entry name" value="Ppantetheine_attach_site"/>
</dbReference>